<dbReference type="InterPro" id="IPR051553">
    <property type="entry name" value="Ran_GTPase-activating"/>
</dbReference>
<dbReference type="InterPro" id="IPR000408">
    <property type="entry name" value="Reg_chr_condens"/>
</dbReference>
<sequence>MAASLVATFASQPAAADVQYGSKPYAWGSNEFGQFADGTVGARPTPGPIPGLDHFTKIAAGWTHTLAIGESNSVWTWGSNEHGELGNGTTSTGATIKPARVDGLTGVVDVSAGWGFSMAVTADGTVWTWGDNARGQLGDGTHKPRTLPVPVTQSTGLPAIAAVSAGRDFSTARTETGEVWTWGANSEGTLGLGVTGDRPTPSLVTSLTGVRQISAGGRHVLALRTDGRVWGWGDNGAGQLATSVSNDALSPVPVFSCTCVDVAAGGMHSLAVRSDRTLWSWGHGAFGELGDGLAMGRSTPKRIAVRLPVVDAAAGHSFSLAVSGDGRLWTTGRNAKGQLGNGTFTQGNVFTTGPGLHHVAQVTAGRDHTVAVTF</sequence>
<dbReference type="InterPro" id="IPR058923">
    <property type="entry name" value="RCC1-like_dom"/>
</dbReference>
<dbReference type="GO" id="GO:0005737">
    <property type="term" value="C:cytoplasm"/>
    <property type="evidence" value="ECO:0007669"/>
    <property type="project" value="TreeGrafter"/>
</dbReference>
<organism evidence="4 5">
    <name type="scientific">Acrocarpospora corrugata</name>
    <dbReference type="NCBI Taxonomy" id="35763"/>
    <lineage>
        <taxon>Bacteria</taxon>
        <taxon>Bacillati</taxon>
        <taxon>Actinomycetota</taxon>
        <taxon>Actinomycetes</taxon>
        <taxon>Streptosporangiales</taxon>
        <taxon>Streptosporangiaceae</taxon>
        <taxon>Acrocarpospora</taxon>
    </lineage>
</organism>
<keyword evidence="2" id="KW-0677">Repeat</keyword>
<dbReference type="PANTHER" id="PTHR45982:SF1">
    <property type="entry name" value="REGULATOR OF CHROMOSOME CONDENSATION"/>
    <property type="match status" value="1"/>
</dbReference>
<dbReference type="GO" id="GO:0005085">
    <property type="term" value="F:guanyl-nucleotide exchange factor activity"/>
    <property type="evidence" value="ECO:0007669"/>
    <property type="project" value="TreeGrafter"/>
</dbReference>
<name>A0A5M3W688_9ACTN</name>
<dbReference type="PANTHER" id="PTHR45982">
    <property type="entry name" value="REGULATOR OF CHROMOSOME CONDENSATION"/>
    <property type="match status" value="1"/>
</dbReference>
<keyword evidence="1" id="KW-0344">Guanine-nucleotide releasing factor</keyword>
<dbReference type="PRINTS" id="PR00633">
    <property type="entry name" value="RCCNDNSATION"/>
</dbReference>
<accession>A0A5M3W688</accession>
<dbReference type="SUPFAM" id="SSF50985">
    <property type="entry name" value="RCC1/BLIP-II"/>
    <property type="match status" value="2"/>
</dbReference>
<dbReference type="Gene3D" id="2.130.10.30">
    <property type="entry name" value="Regulator of chromosome condensation 1/beta-lactamase-inhibitor protein II"/>
    <property type="match status" value="2"/>
</dbReference>
<protein>
    <recommendedName>
        <fullName evidence="3">RCC1-like domain-containing protein</fullName>
    </recommendedName>
</protein>
<dbReference type="InterPro" id="IPR009091">
    <property type="entry name" value="RCC1/BLIP-II"/>
</dbReference>
<dbReference type="PROSITE" id="PS00626">
    <property type="entry name" value="RCC1_2"/>
    <property type="match status" value="1"/>
</dbReference>
<keyword evidence="5" id="KW-1185">Reference proteome</keyword>
<evidence type="ECO:0000313" key="5">
    <source>
        <dbReference type="Proteomes" id="UP000334990"/>
    </source>
</evidence>
<proteinExistence type="predicted"/>
<dbReference type="Pfam" id="PF13540">
    <property type="entry name" value="RCC1_2"/>
    <property type="match status" value="1"/>
</dbReference>
<dbReference type="AlphaFoldDB" id="A0A5M3W688"/>
<reference evidence="4 5" key="1">
    <citation type="submission" date="2019-10" db="EMBL/GenBank/DDBJ databases">
        <title>Whole genome shotgun sequence of Acrocarpospora corrugata NBRC 13972.</title>
        <authorList>
            <person name="Ichikawa N."/>
            <person name="Kimura A."/>
            <person name="Kitahashi Y."/>
            <person name="Komaki H."/>
            <person name="Oguchi A."/>
        </authorList>
    </citation>
    <scope>NUCLEOTIDE SEQUENCE [LARGE SCALE GENOMIC DNA]</scope>
    <source>
        <strain evidence="4 5">NBRC 13972</strain>
    </source>
</reference>
<evidence type="ECO:0000256" key="1">
    <source>
        <dbReference type="ARBA" id="ARBA00022658"/>
    </source>
</evidence>
<gene>
    <name evidence="4" type="ORF">Acor_63820</name>
</gene>
<feature type="domain" description="RCC1-like" evidence="3">
    <location>
        <begin position="107"/>
        <end position="373"/>
    </location>
</feature>
<evidence type="ECO:0000259" key="3">
    <source>
        <dbReference type="Pfam" id="PF25390"/>
    </source>
</evidence>
<comment type="caution">
    <text evidence="4">The sequence shown here is derived from an EMBL/GenBank/DDBJ whole genome shotgun (WGS) entry which is preliminary data.</text>
</comment>
<dbReference type="Proteomes" id="UP000334990">
    <property type="component" value="Unassembled WGS sequence"/>
</dbReference>
<dbReference type="Pfam" id="PF25390">
    <property type="entry name" value="WD40_RLD"/>
    <property type="match status" value="1"/>
</dbReference>
<dbReference type="PROSITE" id="PS50012">
    <property type="entry name" value="RCC1_3"/>
    <property type="match status" value="7"/>
</dbReference>
<evidence type="ECO:0000313" key="4">
    <source>
        <dbReference type="EMBL" id="GES04314.1"/>
    </source>
</evidence>
<evidence type="ECO:0000256" key="2">
    <source>
        <dbReference type="ARBA" id="ARBA00022737"/>
    </source>
</evidence>
<dbReference type="EMBL" id="BLAD01000080">
    <property type="protein sequence ID" value="GES04314.1"/>
    <property type="molecule type" value="Genomic_DNA"/>
</dbReference>